<dbReference type="Pfam" id="PF13833">
    <property type="entry name" value="EF-hand_8"/>
    <property type="match status" value="1"/>
</dbReference>
<evidence type="ECO:0000256" key="3">
    <source>
        <dbReference type="ARBA" id="ARBA00022737"/>
    </source>
</evidence>
<dbReference type="GO" id="GO:0016460">
    <property type="term" value="C:myosin II complex"/>
    <property type="evidence" value="ECO:0007669"/>
    <property type="project" value="TreeGrafter"/>
</dbReference>
<dbReference type="GO" id="GO:0005509">
    <property type="term" value="F:calcium ion binding"/>
    <property type="evidence" value="ECO:0007669"/>
    <property type="project" value="InterPro"/>
</dbReference>
<dbReference type="CDD" id="cd00051">
    <property type="entry name" value="EFh"/>
    <property type="match status" value="1"/>
</dbReference>
<dbReference type="FunFam" id="1.10.238.10:FF:000178">
    <property type="entry name" value="Calmodulin-2 A"/>
    <property type="match status" value="1"/>
</dbReference>
<dbReference type="InterPro" id="IPR050230">
    <property type="entry name" value="CALM/Myosin/TropC-like"/>
</dbReference>
<dbReference type="PROSITE" id="PS00018">
    <property type="entry name" value="EF_HAND_1"/>
    <property type="match status" value="2"/>
</dbReference>
<dbReference type="SUPFAM" id="SSF47473">
    <property type="entry name" value="EF-hand"/>
    <property type="match status" value="1"/>
</dbReference>
<keyword evidence="3" id="KW-0677">Repeat</keyword>
<dbReference type="PANTHER" id="PTHR23048">
    <property type="entry name" value="MYOSIN LIGHT CHAIN 1, 3"/>
    <property type="match status" value="1"/>
</dbReference>
<evidence type="ECO:0000259" key="7">
    <source>
        <dbReference type="PROSITE" id="PS50222"/>
    </source>
</evidence>
<dbReference type="SMART" id="SM00054">
    <property type="entry name" value="EFh"/>
    <property type="match status" value="3"/>
</dbReference>
<keyword evidence="5" id="KW-0963">Cytoplasm</keyword>
<dbReference type="AlphaFoldDB" id="A0A813GLH7"/>
<evidence type="ECO:0000256" key="4">
    <source>
        <dbReference type="ARBA" id="ARBA00022837"/>
    </source>
</evidence>
<evidence type="ECO:0000256" key="2">
    <source>
        <dbReference type="ARBA" id="ARBA00005253"/>
    </source>
</evidence>
<reference evidence="8" key="1">
    <citation type="submission" date="2021-02" db="EMBL/GenBank/DDBJ databases">
        <authorList>
            <person name="Dougan E. K."/>
            <person name="Rhodes N."/>
            <person name="Thang M."/>
            <person name="Chan C."/>
        </authorList>
    </citation>
    <scope>NUCLEOTIDE SEQUENCE</scope>
</reference>
<gene>
    <name evidence="8" type="ORF">PGLA1383_LOCUS43929</name>
</gene>
<evidence type="ECO:0000313" key="9">
    <source>
        <dbReference type="Proteomes" id="UP000654075"/>
    </source>
</evidence>
<feature type="compositionally biased region" description="Low complexity" evidence="6">
    <location>
        <begin position="175"/>
        <end position="184"/>
    </location>
</feature>
<feature type="region of interest" description="Disordered" evidence="6">
    <location>
        <begin position="168"/>
        <end position="204"/>
    </location>
</feature>
<sequence length="204" mass="22829">MYGRQKTLESLRPAQLAELEAIFNLFDSDGSGTIDPKEIRTQMRALGFEADNMTIYQLISDLDSDGSQKLELEEFLALVKDTLKLHRKEKNDRQHLNEVFDYLDDLDPGNRDKKIDSSNLKRIARILGDDITDAEIDVMIQGADKDGKGFIVAEDFYQLMSGQAEKNANTDWAHRNAVSENKSSSSKERSASKGSSGSPHRAST</sequence>
<dbReference type="Gene3D" id="1.10.238.10">
    <property type="entry name" value="EF-hand"/>
    <property type="match status" value="2"/>
</dbReference>
<evidence type="ECO:0000313" key="8">
    <source>
        <dbReference type="EMBL" id="CAE8627072.1"/>
    </source>
</evidence>
<name>A0A813GLH7_POLGL</name>
<feature type="domain" description="EF-hand" evidence="7">
    <location>
        <begin position="50"/>
        <end position="85"/>
    </location>
</feature>
<dbReference type="InterPro" id="IPR011992">
    <property type="entry name" value="EF-hand-dom_pair"/>
</dbReference>
<evidence type="ECO:0000256" key="1">
    <source>
        <dbReference type="ARBA" id="ARBA00004245"/>
    </source>
</evidence>
<dbReference type="EMBL" id="CAJNNV010029101">
    <property type="protein sequence ID" value="CAE8627072.1"/>
    <property type="molecule type" value="Genomic_DNA"/>
</dbReference>
<dbReference type="Proteomes" id="UP000654075">
    <property type="component" value="Unassembled WGS sequence"/>
</dbReference>
<feature type="domain" description="EF-hand" evidence="7">
    <location>
        <begin position="131"/>
        <end position="166"/>
    </location>
</feature>
<comment type="subcellular location">
    <subcellularLocation>
        <location evidence="1">Cytoplasm</location>
        <location evidence="1">Cytoskeleton</location>
    </subcellularLocation>
</comment>
<comment type="similarity">
    <text evidence="2">Belongs to the centrin family.</text>
</comment>
<dbReference type="OrthoDB" id="26525at2759"/>
<dbReference type="PROSITE" id="PS50222">
    <property type="entry name" value="EF_HAND_2"/>
    <property type="match status" value="3"/>
</dbReference>
<keyword evidence="4" id="KW-0106">Calcium</keyword>
<organism evidence="8 9">
    <name type="scientific">Polarella glacialis</name>
    <name type="common">Dinoflagellate</name>
    <dbReference type="NCBI Taxonomy" id="89957"/>
    <lineage>
        <taxon>Eukaryota</taxon>
        <taxon>Sar</taxon>
        <taxon>Alveolata</taxon>
        <taxon>Dinophyceae</taxon>
        <taxon>Suessiales</taxon>
        <taxon>Suessiaceae</taxon>
        <taxon>Polarella</taxon>
    </lineage>
</organism>
<proteinExistence type="inferred from homology"/>
<comment type="caution">
    <text evidence="8">The sequence shown here is derived from an EMBL/GenBank/DDBJ whole genome shotgun (WGS) entry which is preliminary data.</text>
</comment>
<feature type="domain" description="EF-hand" evidence="7">
    <location>
        <begin position="14"/>
        <end position="49"/>
    </location>
</feature>
<accession>A0A813GLH7</accession>
<evidence type="ECO:0000256" key="6">
    <source>
        <dbReference type="SAM" id="MobiDB-lite"/>
    </source>
</evidence>
<dbReference type="PANTHER" id="PTHR23048:SF59">
    <property type="entry name" value="EF-HAND SUPERFAMILY PROTEIN"/>
    <property type="match status" value="1"/>
</dbReference>
<evidence type="ECO:0000256" key="5">
    <source>
        <dbReference type="ARBA" id="ARBA00023212"/>
    </source>
</evidence>
<protein>
    <recommendedName>
        <fullName evidence="7">EF-hand domain-containing protein</fullName>
    </recommendedName>
</protein>
<keyword evidence="9" id="KW-1185">Reference proteome</keyword>
<keyword evidence="5" id="KW-0206">Cytoskeleton</keyword>
<dbReference type="OMA" id="ANTDWAH"/>
<dbReference type="Pfam" id="PF13499">
    <property type="entry name" value="EF-hand_7"/>
    <property type="match status" value="1"/>
</dbReference>
<dbReference type="InterPro" id="IPR002048">
    <property type="entry name" value="EF_hand_dom"/>
</dbReference>
<dbReference type="InterPro" id="IPR018247">
    <property type="entry name" value="EF_Hand_1_Ca_BS"/>
</dbReference>